<organism evidence="5 6">
    <name type="scientific">Roseibium aggregatum (strain ATCC 25650 / DSM 13394 / JCM 20685 / NBRC 16684 / NCIMB 2208 / IAM 12614 / B1)</name>
    <name type="common">Stappia aggregata</name>
    <dbReference type="NCBI Taxonomy" id="384765"/>
    <lineage>
        <taxon>Bacteria</taxon>
        <taxon>Pseudomonadati</taxon>
        <taxon>Pseudomonadota</taxon>
        <taxon>Alphaproteobacteria</taxon>
        <taxon>Hyphomicrobiales</taxon>
        <taxon>Stappiaceae</taxon>
        <taxon>Roseibium</taxon>
    </lineage>
</organism>
<evidence type="ECO:0000256" key="2">
    <source>
        <dbReference type="ARBA" id="ARBA00023125"/>
    </source>
</evidence>
<evidence type="ECO:0000256" key="1">
    <source>
        <dbReference type="ARBA" id="ARBA00023015"/>
    </source>
</evidence>
<keyword evidence="2" id="KW-0238">DNA-binding</keyword>
<dbReference type="PROSITE" id="PS01124">
    <property type="entry name" value="HTH_ARAC_FAMILY_2"/>
    <property type="match status" value="1"/>
</dbReference>
<protein>
    <submittedName>
        <fullName evidence="5">Probable transcriptional regulator</fullName>
    </submittedName>
</protein>
<dbReference type="SMART" id="SM00342">
    <property type="entry name" value="HTH_ARAC"/>
    <property type="match status" value="1"/>
</dbReference>
<evidence type="ECO:0000259" key="4">
    <source>
        <dbReference type="PROSITE" id="PS01124"/>
    </source>
</evidence>
<dbReference type="InterPro" id="IPR035418">
    <property type="entry name" value="AraC-bd_2"/>
</dbReference>
<dbReference type="GeneID" id="68848633"/>
<proteinExistence type="predicted"/>
<evidence type="ECO:0000313" key="6">
    <source>
        <dbReference type="Proteomes" id="UP000004848"/>
    </source>
</evidence>
<sequence length="312" mass="35981">MDAETWSTQSLHGAAQFEAWRHALSRTHLDWDLRPSETSEFHADIRERILDGIRVVECSCDPCEGSRRKPELRHSDEAYFGVLFELSGHEIIRQGDRQAELSAGDFVLWDSEREMDFKVTSRLHKLTLLIPKFRAKRLEWDVERFAGTVVKNLSAVSGISAEALRRLARDFTTIEEKDAEAVMQPILSLLMATLTTRQEPASASMAHRDHFSAFCRFIRNNLEDGRLDPRTVAEAHGVSLRYLHTVFAHNNDTCCNFMRRERLRRCHADLARPHCRDTITEIAFRWGFNDAAHFSRAFKAEFGIAPKTLRRK</sequence>
<accession>A0NZA7</accession>
<name>A0NZA7_ROSAI</name>
<dbReference type="PRINTS" id="PR00032">
    <property type="entry name" value="HTHARAC"/>
</dbReference>
<evidence type="ECO:0000313" key="5">
    <source>
        <dbReference type="EMBL" id="EAV41786.1"/>
    </source>
</evidence>
<dbReference type="Proteomes" id="UP000004848">
    <property type="component" value="Unassembled WGS sequence"/>
</dbReference>
<dbReference type="OrthoDB" id="8004517at2"/>
<reference evidence="5 6" key="1">
    <citation type="submission" date="2006-05" db="EMBL/GenBank/DDBJ databases">
        <authorList>
            <person name="King G."/>
            <person name="Ferriera S."/>
            <person name="Johnson J."/>
            <person name="Kravitz S."/>
            <person name="Beeson K."/>
            <person name="Sutton G."/>
            <person name="Rogers Y.-H."/>
            <person name="Friedman R."/>
            <person name="Frazier M."/>
            <person name="Venter J.C."/>
        </authorList>
    </citation>
    <scope>NUCLEOTIDE SEQUENCE [LARGE SCALE GENOMIC DNA]</scope>
    <source>
        <strain evidence="6">ATCC 25650 / DSM 13394 / JCM 20685 / NBRC 16684 / NCIMB 2208 / IAM 12614 / B1</strain>
    </source>
</reference>
<dbReference type="PANTHER" id="PTHR43280">
    <property type="entry name" value="ARAC-FAMILY TRANSCRIPTIONAL REGULATOR"/>
    <property type="match status" value="1"/>
</dbReference>
<dbReference type="AlphaFoldDB" id="A0NZA7"/>
<dbReference type="RefSeq" id="WP_006938010.1">
    <property type="nucleotide sequence ID" value="NZ_AAUW01000018.1"/>
</dbReference>
<feature type="domain" description="HTH araC/xylS-type" evidence="4">
    <location>
        <begin position="212"/>
        <end position="312"/>
    </location>
</feature>
<keyword evidence="1" id="KW-0805">Transcription regulation</keyword>
<dbReference type="Gene3D" id="1.10.10.60">
    <property type="entry name" value="Homeodomain-like"/>
    <property type="match status" value="1"/>
</dbReference>
<dbReference type="SUPFAM" id="SSF46689">
    <property type="entry name" value="Homeodomain-like"/>
    <property type="match status" value="1"/>
</dbReference>
<dbReference type="InterPro" id="IPR018060">
    <property type="entry name" value="HTH_AraC"/>
</dbReference>
<dbReference type="Pfam" id="PF14525">
    <property type="entry name" value="AraC_binding_2"/>
    <property type="match status" value="1"/>
</dbReference>
<keyword evidence="3" id="KW-0804">Transcription</keyword>
<dbReference type="InterPro" id="IPR020449">
    <property type="entry name" value="Tscrpt_reg_AraC-type_HTH"/>
</dbReference>
<dbReference type="eggNOG" id="COG2207">
    <property type="taxonomic scope" value="Bacteria"/>
</dbReference>
<dbReference type="Pfam" id="PF12833">
    <property type="entry name" value="HTH_18"/>
    <property type="match status" value="1"/>
</dbReference>
<dbReference type="EMBL" id="AAUW01000018">
    <property type="protein sequence ID" value="EAV41786.1"/>
    <property type="molecule type" value="Genomic_DNA"/>
</dbReference>
<dbReference type="GO" id="GO:0003700">
    <property type="term" value="F:DNA-binding transcription factor activity"/>
    <property type="evidence" value="ECO:0007669"/>
    <property type="project" value="InterPro"/>
</dbReference>
<gene>
    <name evidence="5" type="ORF">SIAM614_30976</name>
</gene>
<dbReference type="PANTHER" id="PTHR43280:SF31">
    <property type="entry name" value="TRANSCRIPTIONAL REGULATORY PROTEIN"/>
    <property type="match status" value="1"/>
</dbReference>
<evidence type="ECO:0000256" key="3">
    <source>
        <dbReference type="ARBA" id="ARBA00023163"/>
    </source>
</evidence>
<comment type="caution">
    <text evidence="5">The sequence shown here is derived from an EMBL/GenBank/DDBJ whole genome shotgun (WGS) entry which is preliminary data.</text>
</comment>
<dbReference type="GO" id="GO:0043565">
    <property type="term" value="F:sequence-specific DNA binding"/>
    <property type="evidence" value="ECO:0007669"/>
    <property type="project" value="InterPro"/>
</dbReference>
<dbReference type="InterPro" id="IPR009057">
    <property type="entry name" value="Homeodomain-like_sf"/>
</dbReference>